<feature type="compositionally biased region" description="Basic residues" evidence="1">
    <location>
        <begin position="53"/>
        <end position="86"/>
    </location>
</feature>
<sequence>AYLRPALRPPGGRNPARLPEELYCGDQTGRRRGLRRPHAALLELGVPEGPGLPRRRPGDRARHRHPRQPRRPLARRRRPPVRGGRPHRPERPRLQVLQVHPVHLPRTEPLAGGAGGRHRRVQHGARHRARLPDAPLQGPRRDRPRQQARPEEGRRGVREGLFGRGAHRHDPPQPHQGRDVGAPRAREHEAGPESFRGPRGRARDVRPRPPGGRPHGPGVRARARHLDRRHDLESSQSRQTLELQPRHDRRHGAPHNDLRLEAPGRLRPGPRSILPPHLRLPLGV</sequence>
<feature type="compositionally biased region" description="Basic and acidic residues" evidence="1">
    <location>
        <begin position="168"/>
        <end position="178"/>
    </location>
</feature>
<accession>A0A6J4R8Q9</accession>
<organism evidence="2">
    <name type="scientific">uncultured Rubrobacteraceae bacterium</name>
    <dbReference type="NCBI Taxonomy" id="349277"/>
    <lineage>
        <taxon>Bacteria</taxon>
        <taxon>Bacillati</taxon>
        <taxon>Actinomycetota</taxon>
        <taxon>Rubrobacteria</taxon>
        <taxon>Rubrobacterales</taxon>
        <taxon>Rubrobacteraceae</taxon>
        <taxon>environmental samples</taxon>
    </lineage>
</organism>
<feature type="compositionally biased region" description="Low complexity" evidence="1">
    <location>
        <begin position="40"/>
        <end position="52"/>
    </location>
</feature>
<gene>
    <name evidence="2" type="ORF">AVDCRST_MAG25-531</name>
</gene>
<evidence type="ECO:0000313" key="2">
    <source>
        <dbReference type="EMBL" id="CAA9458848.1"/>
    </source>
</evidence>
<feature type="non-terminal residue" evidence="2">
    <location>
        <position position="284"/>
    </location>
</feature>
<proteinExistence type="predicted"/>
<dbReference type="AlphaFoldDB" id="A0A6J4R8Q9"/>
<evidence type="ECO:0000256" key="1">
    <source>
        <dbReference type="SAM" id="MobiDB-lite"/>
    </source>
</evidence>
<feature type="compositionally biased region" description="Basic and acidic residues" evidence="1">
    <location>
        <begin position="139"/>
        <end position="158"/>
    </location>
</feature>
<name>A0A6J4R8Q9_9ACTN</name>
<feature type="compositionally biased region" description="Basic residues" evidence="1">
    <location>
        <begin position="116"/>
        <end position="129"/>
    </location>
</feature>
<protein>
    <submittedName>
        <fullName evidence="2">3',5'-cyclic-nucleotide phosphodiesterase</fullName>
    </submittedName>
</protein>
<reference evidence="2" key="1">
    <citation type="submission" date="2020-02" db="EMBL/GenBank/DDBJ databases">
        <authorList>
            <person name="Meier V. D."/>
        </authorList>
    </citation>
    <scope>NUCLEOTIDE SEQUENCE</scope>
    <source>
        <strain evidence="2">AVDCRST_MAG25</strain>
    </source>
</reference>
<feature type="compositionally biased region" description="Basic and acidic residues" evidence="1">
    <location>
        <begin position="254"/>
        <end position="264"/>
    </location>
</feature>
<dbReference type="EMBL" id="CADCVI010000037">
    <property type="protein sequence ID" value="CAA9458848.1"/>
    <property type="molecule type" value="Genomic_DNA"/>
</dbReference>
<feature type="non-terminal residue" evidence="2">
    <location>
        <position position="1"/>
    </location>
</feature>
<feature type="region of interest" description="Disordered" evidence="1">
    <location>
        <begin position="1"/>
        <end position="284"/>
    </location>
</feature>